<accession>A0A2A4SXM1</accession>
<evidence type="ECO:0000313" key="1">
    <source>
        <dbReference type="EMBL" id="PCI26083.1"/>
    </source>
</evidence>
<comment type="caution">
    <text evidence="1">The sequence shown here is derived from an EMBL/GenBank/DDBJ whole genome shotgun (WGS) entry which is preliminary data.</text>
</comment>
<sequence>MKRAVLIAIVLVFSYQTIYASGLVEYRDLLIGITVEQTKLDIQQLLEDEGVILPEDSIDPVSRRYQYGQFGYRHEAFTVFWSVWGSYGEVTTKNENTNFTFENKSYELDNIRTTYKKLGATIGFVMFGLTTEYGLTEYEVKVKNADKSLFSNVQPSWTAGAYLSSWADYYRSMVVLLEVKRELLNPYDAGSIIAAARLNILF</sequence>
<dbReference type="Proteomes" id="UP000218113">
    <property type="component" value="Unassembled WGS sequence"/>
</dbReference>
<protein>
    <submittedName>
        <fullName evidence="1">Uncharacterized protein</fullName>
    </submittedName>
</protein>
<name>A0A2A4SXM1_9DELT</name>
<organism evidence="1 2">
    <name type="scientific">SAR324 cluster bacterium</name>
    <dbReference type="NCBI Taxonomy" id="2024889"/>
    <lineage>
        <taxon>Bacteria</taxon>
        <taxon>Deltaproteobacteria</taxon>
        <taxon>SAR324 cluster</taxon>
    </lineage>
</organism>
<evidence type="ECO:0000313" key="2">
    <source>
        <dbReference type="Proteomes" id="UP000218113"/>
    </source>
</evidence>
<dbReference type="EMBL" id="NVSR01000102">
    <property type="protein sequence ID" value="PCI26083.1"/>
    <property type="molecule type" value="Genomic_DNA"/>
</dbReference>
<dbReference type="AlphaFoldDB" id="A0A2A4SXM1"/>
<reference evidence="2" key="1">
    <citation type="submission" date="2017-08" db="EMBL/GenBank/DDBJ databases">
        <title>A dynamic microbial community with high functional redundancy inhabits the cold, oxic subseafloor aquifer.</title>
        <authorList>
            <person name="Tully B.J."/>
            <person name="Wheat C.G."/>
            <person name="Glazer B.T."/>
            <person name="Huber J.A."/>
        </authorList>
    </citation>
    <scope>NUCLEOTIDE SEQUENCE [LARGE SCALE GENOMIC DNA]</scope>
</reference>
<proteinExistence type="predicted"/>
<gene>
    <name evidence="1" type="ORF">COB67_10375</name>
</gene>